<reference evidence="1 2" key="1">
    <citation type="submission" date="2023-09" db="EMBL/GenBank/DDBJ databases">
        <title>Xinfangfangia sedmenti sp. nov., isolated the sedment.</title>
        <authorList>
            <person name="Xu L."/>
        </authorList>
    </citation>
    <scope>NUCLEOTIDE SEQUENCE [LARGE SCALE GENOMIC DNA]</scope>
    <source>
        <strain evidence="1 2">LG-4</strain>
    </source>
</reference>
<gene>
    <name evidence="1" type="ORF">RGD00_19975</name>
</gene>
<name>A0ABU1FDE3_9RHOB</name>
<evidence type="ECO:0000313" key="1">
    <source>
        <dbReference type="EMBL" id="MDR5654895.1"/>
    </source>
</evidence>
<protein>
    <submittedName>
        <fullName evidence="1">Uncharacterized protein</fullName>
    </submittedName>
</protein>
<keyword evidence="2" id="KW-1185">Reference proteome</keyword>
<organism evidence="1 2">
    <name type="scientific">Ruixingdingia sedimenti</name>
    <dbReference type="NCBI Taxonomy" id="3073604"/>
    <lineage>
        <taxon>Bacteria</taxon>
        <taxon>Pseudomonadati</taxon>
        <taxon>Pseudomonadota</taxon>
        <taxon>Alphaproteobacteria</taxon>
        <taxon>Rhodobacterales</taxon>
        <taxon>Paracoccaceae</taxon>
        <taxon>Ruixingdingia</taxon>
    </lineage>
</organism>
<dbReference type="EMBL" id="JAVKPH010000037">
    <property type="protein sequence ID" value="MDR5654895.1"/>
    <property type="molecule type" value="Genomic_DNA"/>
</dbReference>
<accession>A0ABU1FDE3</accession>
<proteinExistence type="predicted"/>
<evidence type="ECO:0000313" key="2">
    <source>
        <dbReference type="Proteomes" id="UP001247754"/>
    </source>
</evidence>
<comment type="caution">
    <text evidence="1">The sequence shown here is derived from an EMBL/GenBank/DDBJ whole genome shotgun (WGS) entry which is preliminary data.</text>
</comment>
<dbReference type="Proteomes" id="UP001247754">
    <property type="component" value="Unassembled WGS sequence"/>
</dbReference>
<sequence>MTLPIVVFRNMAEAYAFGRDITGAIVASASMPKSMRIVCSPTVYVSEGAAELPGILDIVRKRQQPFKDATLEILPAEHIRLLFGSAHDKLRLAAIRAGVA</sequence>
<dbReference type="RefSeq" id="WP_310459038.1">
    <property type="nucleotide sequence ID" value="NZ_JAVKPH010000037.1"/>
</dbReference>